<dbReference type="EC" id="1.1.1.103" evidence="6 7"/>
<dbReference type="EMBL" id="JAVDDT010000002">
    <property type="protein sequence ID" value="MDQ2068865.1"/>
    <property type="molecule type" value="Genomic_DNA"/>
</dbReference>
<feature type="binding site" evidence="6">
    <location>
        <position position="93"/>
    </location>
    <ligand>
        <name>Zn(2+)</name>
        <dbReference type="ChEBI" id="CHEBI:29105"/>
        <label>2</label>
    </ligand>
</feature>
<dbReference type="InterPro" id="IPR013149">
    <property type="entry name" value="ADH-like_C"/>
</dbReference>
<feature type="binding site" evidence="6">
    <location>
        <position position="107"/>
    </location>
    <ligand>
        <name>Zn(2+)</name>
        <dbReference type="ChEBI" id="CHEBI:29105"/>
        <label>2</label>
    </ligand>
</feature>
<dbReference type="GO" id="GO:0008743">
    <property type="term" value="F:L-threonine 3-dehydrogenase activity"/>
    <property type="evidence" value="ECO:0007669"/>
    <property type="project" value="UniProtKB-EC"/>
</dbReference>
<feature type="active site" description="Charge relay system" evidence="6">
    <location>
        <position position="40"/>
    </location>
</feature>
<feature type="domain" description="Enoyl reductase (ER)" evidence="8">
    <location>
        <begin position="12"/>
        <end position="338"/>
    </location>
</feature>
<dbReference type="NCBIfam" id="NF003808">
    <property type="entry name" value="PRK05396.1"/>
    <property type="match status" value="1"/>
</dbReference>
<accession>A0ABU0W791</accession>
<evidence type="ECO:0000259" key="8">
    <source>
        <dbReference type="SMART" id="SM00829"/>
    </source>
</evidence>
<dbReference type="Pfam" id="PF00107">
    <property type="entry name" value="ADH_zinc_N"/>
    <property type="match status" value="1"/>
</dbReference>
<feature type="binding site" evidence="6">
    <location>
        <position position="175"/>
    </location>
    <ligand>
        <name>NAD(+)</name>
        <dbReference type="ChEBI" id="CHEBI:57540"/>
    </ligand>
</feature>
<dbReference type="NCBIfam" id="TIGR00692">
    <property type="entry name" value="tdh"/>
    <property type="match status" value="1"/>
</dbReference>
<comment type="pathway">
    <text evidence="6">Amino-acid degradation; L-threonine degradation via oxydo-reductase pathway; glycine from L-threonine: step 1/2.</text>
</comment>
<reference evidence="9 10" key="1">
    <citation type="submission" date="2023-08" db="EMBL/GenBank/DDBJ databases">
        <title>Whole-genome sequencing of halo(alkali)philic microorganisms from hypersaline lakes.</title>
        <authorList>
            <person name="Sorokin D.Y."/>
            <person name="Abbas B."/>
            <person name="Merkel A.Y."/>
        </authorList>
    </citation>
    <scope>NUCLEOTIDE SEQUENCE [LARGE SCALE GENOMIC DNA]</scope>
    <source>
        <strain evidence="9 10">AB-CW4</strain>
    </source>
</reference>
<dbReference type="InterPro" id="IPR002328">
    <property type="entry name" value="ADH_Zn_CS"/>
</dbReference>
<keyword evidence="4 6" id="KW-0560">Oxidoreductase</keyword>
<evidence type="ECO:0000256" key="4">
    <source>
        <dbReference type="ARBA" id="ARBA00023002"/>
    </source>
</evidence>
<dbReference type="InterPro" id="IPR004627">
    <property type="entry name" value="L-Threonine_3-DHase"/>
</dbReference>
<feature type="active site" description="Charge relay system" evidence="6">
    <location>
        <position position="43"/>
    </location>
</feature>
<feature type="binding site" evidence="6">
    <location>
        <position position="200"/>
    </location>
    <ligand>
        <name>NAD(+)</name>
        <dbReference type="ChEBI" id="CHEBI:57540"/>
    </ligand>
</feature>
<comment type="subunit">
    <text evidence="6">Homotetramer.</text>
</comment>
<evidence type="ECO:0000313" key="9">
    <source>
        <dbReference type="EMBL" id="MDQ2068865.1"/>
    </source>
</evidence>
<dbReference type="SUPFAM" id="SSF51735">
    <property type="entry name" value="NAD(P)-binding Rossmann-fold domains"/>
    <property type="match status" value="1"/>
</dbReference>
<evidence type="ECO:0000256" key="2">
    <source>
        <dbReference type="ARBA" id="ARBA00022723"/>
    </source>
</evidence>
<feature type="site" description="Important for catalytic activity for the proton relay mechanism but does not participate directly in the coordination of zinc atom" evidence="6">
    <location>
        <position position="148"/>
    </location>
</feature>
<dbReference type="PROSITE" id="PS00059">
    <property type="entry name" value="ADH_ZINC"/>
    <property type="match status" value="1"/>
</dbReference>
<keyword evidence="3 6" id="KW-0862">Zinc</keyword>
<comment type="caution">
    <text evidence="9">The sequence shown here is derived from an EMBL/GenBank/DDBJ whole genome shotgun (WGS) entry which is preliminary data.</text>
</comment>
<protein>
    <recommendedName>
        <fullName evidence="6 7">L-threonine 3-dehydrogenase</fullName>
        <shortName evidence="6">TDH</shortName>
        <ecNumber evidence="6 7">1.1.1.103</ecNumber>
    </recommendedName>
</protein>
<name>A0ABU0W791_9GAMM</name>
<dbReference type="Pfam" id="PF08240">
    <property type="entry name" value="ADH_N"/>
    <property type="match status" value="1"/>
</dbReference>
<feature type="binding site" evidence="6">
    <location>
        <position position="64"/>
    </location>
    <ligand>
        <name>Zn(2+)</name>
        <dbReference type="ChEBI" id="CHEBI:29105"/>
        <label>1</label>
        <note>catalytic</note>
    </ligand>
</feature>
<feature type="binding site" evidence="6">
    <location>
        <begin position="262"/>
        <end position="264"/>
    </location>
    <ligand>
        <name>NAD(+)</name>
        <dbReference type="ChEBI" id="CHEBI:57540"/>
    </ligand>
</feature>
<evidence type="ECO:0000256" key="3">
    <source>
        <dbReference type="ARBA" id="ARBA00022833"/>
    </source>
</evidence>
<dbReference type="InterPro" id="IPR011032">
    <property type="entry name" value="GroES-like_sf"/>
</dbReference>
<evidence type="ECO:0000256" key="7">
    <source>
        <dbReference type="NCBIfam" id="TIGR00692"/>
    </source>
</evidence>
<dbReference type="Gene3D" id="3.40.50.720">
    <property type="entry name" value="NAD(P)-binding Rossmann-like Domain"/>
    <property type="match status" value="1"/>
</dbReference>
<dbReference type="InterPro" id="IPR020843">
    <property type="entry name" value="ER"/>
</dbReference>
<dbReference type="RefSeq" id="WP_306727363.1">
    <property type="nucleotide sequence ID" value="NZ_JAVDDT010000002.1"/>
</dbReference>
<organism evidence="9 10">
    <name type="scientific">Natronospira bacteriovora</name>
    <dbReference type="NCBI Taxonomy" id="3069753"/>
    <lineage>
        <taxon>Bacteria</taxon>
        <taxon>Pseudomonadati</taxon>
        <taxon>Pseudomonadota</taxon>
        <taxon>Gammaproteobacteria</taxon>
        <taxon>Natronospirales</taxon>
        <taxon>Natronospiraceae</taxon>
        <taxon>Natronospira</taxon>
    </lineage>
</organism>
<feature type="binding site" evidence="6">
    <location>
        <position position="38"/>
    </location>
    <ligand>
        <name>Zn(2+)</name>
        <dbReference type="ChEBI" id="CHEBI:29105"/>
        <label>1</label>
        <note>catalytic</note>
    </ligand>
</feature>
<evidence type="ECO:0000256" key="5">
    <source>
        <dbReference type="ARBA" id="ARBA00023027"/>
    </source>
</evidence>
<feature type="binding site" evidence="6">
    <location>
        <position position="195"/>
    </location>
    <ligand>
        <name>NAD(+)</name>
        <dbReference type="ChEBI" id="CHEBI:57540"/>
    </ligand>
</feature>
<dbReference type="SUPFAM" id="SSF50129">
    <property type="entry name" value="GroES-like"/>
    <property type="match status" value="1"/>
</dbReference>
<gene>
    <name evidence="6 9" type="primary">tdh</name>
    <name evidence="9" type="ORF">RBH19_03125</name>
</gene>
<dbReference type="Gene3D" id="3.90.180.10">
    <property type="entry name" value="Medium-chain alcohol dehydrogenases, catalytic domain"/>
    <property type="match status" value="1"/>
</dbReference>
<keyword evidence="1 6" id="KW-0963">Cytoplasm</keyword>
<feature type="binding site" evidence="6">
    <location>
        <position position="99"/>
    </location>
    <ligand>
        <name>Zn(2+)</name>
        <dbReference type="ChEBI" id="CHEBI:29105"/>
        <label>2</label>
    </ligand>
</feature>
<evidence type="ECO:0000256" key="6">
    <source>
        <dbReference type="HAMAP-Rule" id="MF_00627"/>
    </source>
</evidence>
<evidence type="ECO:0000313" key="10">
    <source>
        <dbReference type="Proteomes" id="UP001239019"/>
    </source>
</evidence>
<dbReference type="InterPro" id="IPR036291">
    <property type="entry name" value="NAD(P)-bd_dom_sf"/>
</dbReference>
<feature type="binding site" evidence="6">
    <location>
        <begin position="286"/>
        <end position="287"/>
    </location>
    <ligand>
        <name>NAD(+)</name>
        <dbReference type="ChEBI" id="CHEBI:57540"/>
    </ligand>
</feature>
<comment type="function">
    <text evidence="6">Catalyzes the NAD(+)-dependent oxidation of L-threonine to 2-amino-3-ketobutyrate.</text>
</comment>
<dbReference type="InterPro" id="IPR013154">
    <property type="entry name" value="ADH-like_N"/>
</dbReference>
<comment type="similarity">
    <text evidence="6">Belongs to the zinc-containing alcohol dehydrogenase family.</text>
</comment>
<keyword evidence="2 6" id="KW-0479">Metal-binding</keyword>
<dbReference type="Proteomes" id="UP001239019">
    <property type="component" value="Unassembled WGS sequence"/>
</dbReference>
<proteinExistence type="inferred from homology"/>
<comment type="catalytic activity">
    <reaction evidence="6">
        <text>L-threonine + NAD(+) = (2S)-2-amino-3-oxobutanoate + NADH + H(+)</text>
        <dbReference type="Rhea" id="RHEA:13161"/>
        <dbReference type="ChEBI" id="CHEBI:15378"/>
        <dbReference type="ChEBI" id="CHEBI:57540"/>
        <dbReference type="ChEBI" id="CHEBI:57926"/>
        <dbReference type="ChEBI" id="CHEBI:57945"/>
        <dbReference type="ChEBI" id="CHEBI:78948"/>
        <dbReference type="EC" id="1.1.1.103"/>
    </reaction>
</comment>
<dbReference type="SMART" id="SM00829">
    <property type="entry name" value="PKS_ER"/>
    <property type="match status" value="1"/>
</dbReference>
<feature type="binding site" evidence="6">
    <location>
        <position position="96"/>
    </location>
    <ligand>
        <name>Zn(2+)</name>
        <dbReference type="ChEBI" id="CHEBI:29105"/>
        <label>2</label>
    </ligand>
</feature>
<dbReference type="HAMAP" id="MF_00627">
    <property type="entry name" value="Thr_dehydrog"/>
    <property type="match status" value="1"/>
</dbReference>
<dbReference type="PANTHER" id="PTHR43401:SF2">
    <property type="entry name" value="L-THREONINE 3-DEHYDROGENASE"/>
    <property type="match status" value="1"/>
</dbReference>
<keyword evidence="10" id="KW-1185">Reference proteome</keyword>
<comment type="subcellular location">
    <subcellularLocation>
        <location evidence="6">Cytoplasm</location>
    </subcellularLocation>
</comment>
<dbReference type="InterPro" id="IPR050129">
    <property type="entry name" value="Zn_alcohol_dh"/>
</dbReference>
<feature type="binding site" evidence="6">
    <location>
        <position position="63"/>
    </location>
    <ligand>
        <name>Zn(2+)</name>
        <dbReference type="ChEBI" id="CHEBI:29105"/>
        <label>1</label>
        <note>catalytic</note>
    </ligand>
</feature>
<comment type="cofactor">
    <cofactor evidence="6">
        <name>Zn(2+)</name>
        <dbReference type="ChEBI" id="CHEBI:29105"/>
    </cofactor>
    <text evidence="6">Binds 2 Zn(2+) ions per subunit.</text>
</comment>
<dbReference type="PANTHER" id="PTHR43401">
    <property type="entry name" value="L-THREONINE 3-DEHYDROGENASE"/>
    <property type="match status" value="1"/>
</dbReference>
<keyword evidence="5 6" id="KW-0520">NAD</keyword>
<evidence type="ECO:0000256" key="1">
    <source>
        <dbReference type="ARBA" id="ARBA00022490"/>
    </source>
</evidence>
<sequence>MRALVKKHAEEGIWMEEVPVPEPGPNDLLIQVKKTAICGTDIHIYNWDEWAQKTIPVPMTVGHEFSGVVVDMGSEVRGYEKGQRVSGEGHITCGHCRNCRAGRRHLCPNTVGVGVNRPGCFAEYLVIPAENAYPLPDSLPDEIAAFLDPFGNATHTALSFDLVGEDVLITGAGPIGMMAAGIAKHAGARHVVVTDMNDYRLDLARTMGATRTVNVGNENLRQVMSEMGMKEGFDVGMEMSGAGPAFRQLISAMTNGGRVALLGIPPSDTAIDWNEVIFKGLFLKGVYGREMFETWYKMLAMLDSGLDISPVLTHELGADEYQKGFDIMRSGQSGKVVLDWG</sequence>